<keyword evidence="4" id="KW-1185">Reference proteome</keyword>
<sequence length="178" mass="20630">MDIMFAIIKRKLSRSINSVDENMNETKSSTSSYLKRKTSVAKDTVPVKKGKELVLAMPSTSKAFPPEFNRMGIKEPIEIDYSRIPKGFKLGELAGYKFAGIVQANLYDKYEIQIYCRLFEHFAWYPFYIFPEECYVSAHDLAVSQIEYYRLSPYEKLRMSLSRPNSTPDEDEECLNDS</sequence>
<dbReference type="EMBL" id="CP090896">
    <property type="protein sequence ID" value="ULT80328.1"/>
    <property type="molecule type" value="Genomic_DNA"/>
</dbReference>
<protein>
    <submittedName>
        <fullName evidence="2">Uncharacterized protein</fullName>
    </submittedName>
</protein>
<reference evidence="2 4" key="1">
    <citation type="submission" date="2022-04" db="EMBL/GenBank/DDBJ databases">
        <title>Chromosome-level reference genomes for two strains of Caenorhabditis briggsae: an improved platform for comparative genomics.</title>
        <authorList>
            <person name="Stevens L."/>
            <person name="Andersen E."/>
        </authorList>
    </citation>
    <scope>NUCLEOTIDE SEQUENCE [LARGE SCALE GENOMIC DNA]</scope>
    <source>
        <strain evidence="2">VX34</strain>
        <tissue evidence="2">Whole-organism</tissue>
    </source>
</reference>
<name>A0AAE9F6E7_CAEBR</name>
<dbReference type="EMBL" id="CP092625">
    <property type="protein sequence ID" value="UMM39633.1"/>
    <property type="molecule type" value="Genomic_DNA"/>
</dbReference>
<proteinExistence type="predicted"/>
<evidence type="ECO:0000313" key="3">
    <source>
        <dbReference type="Proteomes" id="UP000827892"/>
    </source>
</evidence>
<evidence type="ECO:0000313" key="2">
    <source>
        <dbReference type="EMBL" id="UMM39633.1"/>
    </source>
</evidence>
<dbReference type="Proteomes" id="UP000827892">
    <property type="component" value="Chromosome X"/>
</dbReference>
<gene>
    <name evidence="1" type="ORF">L3Y34_010711</name>
    <name evidence="2" type="ORF">L5515_016596</name>
</gene>
<reference evidence="1 3" key="2">
    <citation type="submission" date="2022-05" db="EMBL/GenBank/DDBJ databases">
        <title>Chromosome-level reference genomes for two strains of Caenorhabditis briggsae: an improved platform for comparative genomics.</title>
        <authorList>
            <person name="Stevens L."/>
            <person name="Andersen E.C."/>
        </authorList>
    </citation>
    <scope>NUCLEOTIDE SEQUENCE [LARGE SCALE GENOMIC DNA]</scope>
    <source>
        <strain evidence="1">QX1410_ONT</strain>
        <tissue evidence="1">Whole-organism</tissue>
    </source>
</reference>
<evidence type="ECO:0000313" key="4">
    <source>
        <dbReference type="Proteomes" id="UP000829354"/>
    </source>
</evidence>
<accession>A0AAE9F6E7</accession>
<dbReference type="AlphaFoldDB" id="A0AAE9F6E7"/>
<organism evidence="2 4">
    <name type="scientific">Caenorhabditis briggsae</name>
    <dbReference type="NCBI Taxonomy" id="6238"/>
    <lineage>
        <taxon>Eukaryota</taxon>
        <taxon>Metazoa</taxon>
        <taxon>Ecdysozoa</taxon>
        <taxon>Nematoda</taxon>
        <taxon>Chromadorea</taxon>
        <taxon>Rhabditida</taxon>
        <taxon>Rhabditina</taxon>
        <taxon>Rhabditomorpha</taxon>
        <taxon>Rhabditoidea</taxon>
        <taxon>Rhabditidae</taxon>
        <taxon>Peloderinae</taxon>
        <taxon>Caenorhabditis</taxon>
    </lineage>
</organism>
<evidence type="ECO:0000313" key="1">
    <source>
        <dbReference type="EMBL" id="ULT80328.1"/>
    </source>
</evidence>
<dbReference type="Proteomes" id="UP000829354">
    <property type="component" value="Chromosome X"/>
</dbReference>